<protein>
    <submittedName>
        <fullName evidence="1">Uncharacterized protein</fullName>
    </submittedName>
</protein>
<proteinExistence type="predicted"/>
<dbReference type="Pfam" id="PF03683">
    <property type="entry name" value="UPF0175"/>
    <property type="match status" value="1"/>
</dbReference>
<sequence>MFDSTFIVRMTEKMNIKLPVDLLELTGLSFETLEEKSLLIWVLELYSEGKITLSKAANLVQMKVDKFLAEFQKRHLKHIGGPETVQEAQKDFNVVRDLTKDI</sequence>
<reference evidence="1" key="1">
    <citation type="journal article" date="2015" name="Nature">
        <title>Complex archaea that bridge the gap between prokaryotes and eukaryotes.</title>
        <authorList>
            <person name="Spang A."/>
            <person name="Saw J.H."/>
            <person name="Jorgensen S.L."/>
            <person name="Zaremba-Niedzwiedzka K."/>
            <person name="Martijn J."/>
            <person name="Lind A.E."/>
            <person name="van Eijk R."/>
            <person name="Schleper C."/>
            <person name="Guy L."/>
            <person name="Ettema T.J."/>
        </authorList>
    </citation>
    <scope>NUCLEOTIDE SEQUENCE</scope>
</reference>
<dbReference type="InterPro" id="IPR005368">
    <property type="entry name" value="UPF0175"/>
</dbReference>
<dbReference type="AlphaFoldDB" id="A0A0F9H8V7"/>
<comment type="caution">
    <text evidence="1">The sequence shown here is derived from an EMBL/GenBank/DDBJ whole genome shotgun (WGS) entry which is preliminary data.</text>
</comment>
<gene>
    <name evidence="1" type="ORF">LCGC14_1732660</name>
</gene>
<dbReference type="EMBL" id="LAZR01015742">
    <property type="protein sequence ID" value="KKM07564.1"/>
    <property type="molecule type" value="Genomic_DNA"/>
</dbReference>
<evidence type="ECO:0000313" key="1">
    <source>
        <dbReference type="EMBL" id="KKM07564.1"/>
    </source>
</evidence>
<accession>A0A0F9H8V7</accession>
<organism evidence="1">
    <name type="scientific">marine sediment metagenome</name>
    <dbReference type="NCBI Taxonomy" id="412755"/>
    <lineage>
        <taxon>unclassified sequences</taxon>
        <taxon>metagenomes</taxon>
        <taxon>ecological metagenomes</taxon>
    </lineage>
</organism>
<name>A0A0F9H8V7_9ZZZZ</name>